<dbReference type="GO" id="GO:0004081">
    <property type="term" value="F:bis(5'-nucleosyl)-tetraphosphatase (asymmetrical) activity"/>
    <property type="evidence" value="ECO:0007669"/>
    <property type="project" value="TreeGrafter"/>
</dbReference>
<keyword evidence="4 7" id="KW-0378">Hydrolase</keyword>
<evidence type="ECO:0000256" key="2">
    <source>
        <dbReference type="ARBA" id="ARBA00018911"/>
    </source>
</evidence>
<evidence type="ECO:0000313" key="8">
    <source>
        <dbReference type="Proteomes" id="UP000028194"/>
    </source>
</evidence>
<protein>
    <recommendedName>
        <fullName evidence="2">Bis(5'-nucleosyl)-tetraphosphatase [asymmetrical]</fullName>
    </recommendedName>
    <alternativeName>
        <fullName evidence="5">Diadenosine 5',5'''-P1,P4-tetraphosphate asymmetrical hydrolase</fullName>
    </alternativeName>
</protein>
<dbReference type="PRINTS" id="PR00502">
    <property type="entry name" value="NUDIXFAMILY"/>
</dbReference>
<dbReference type="InterPro" id="IPR000086">
    <property type="entry name" value="NUDIX_hydrolase_dom"/>
</dbReference>
<evidence type="ECO:0000259" key="6">
    <source>
        <dbReference type="PROSITE" id="PS51462"/>
    </source>
</evidence>
<evidence type="ECO:0000313" key="7">
    <source>
        <dbReference type="EMBL" id="AIF82732.1"/>
    </source>
</evidence>
<dbReference type="SUPFAM" id="SSF55811">
    <property type="entry name" value="Nudix"/>
    <property type="match status" value="1"/>
</dbReference>
<dbReference type="GO" id="GO:0006167">
    <property type="term" value="P:AMP biosynthetic process"/>
    <property type="evidence" value="ECO:0007669"/>
    <property type="project" value="TreeGrafter"/>
</dbReference>
<dbReference type="GO" id="GO:0000166">
    <property type="term" value="F:nucleotide binding"/>
    <property type="evidence" value="ECO:0007669"/>
    <property type="project" value="UniProtKB-KW"/>
</dbReference>
<dbReference type="RefSeq" id="WP_148699643.1">
    <property type="nucleotide sequence ID" value="NZ_CP007174.1"/>
</dbReference>
<keyword evidence="3" id="KW-0547">Nucleotide-binding</keyword>
<dbReference type="InterPro" id="IPR020084">
    <property type="entry name" value="NUDIX_hydrolase_CS"/>
</dbReference>
<dbReference type="GeneID" id="41596513"/>
<dbReference type="KEGG" id="nev:NTE_00652"/>
<dbReference type="CDD" id="cd03428">
    <property type="entry name" value="NUDIX_Ap4A_Nudt2"/>
    <property type="match status" value="1"/>
</dbReference>
<dbReference type="AlphaFoldDB" id="A0A075MPK1"/>
<evidence type="ECO:0000256" key="4">
    <source>
        <dbReference type="ARBA" id="ARBA00022801"/>
    </source>
</evidence>
<dbReference type="OrthoDB" id="25379at2157"/>
<keyword evidence="8" id="KW-1185">Reference proteome</keyword>
<dbReference type="Proteomes" id="UP000028194">
    <property type="component" value="Chromosome"/>
</dbReference>
<dbReference type="eggNOG" id="arCOG01078">
    <property type="taxonomic scope" value="Archaea"/>
</dbReference>
<accession>A0A075MPK1</accession>
<feature type="domain" description="Nudix hydrolase" evidence="6">
    <location>
        <begin position="4"/>
        <end position="135"/>
    </location>
</feature>
<dbReference type="InterPro" id="IPR051325">
    <property type="entry name" value="Nudix_hydrolase_domain"/>
</dbReference>
<dbReference type="PANTHER" id="PTHR21340:SF0">
    <property type="entry name" value="BIS(5'-NUCLEOSYL)-TETRAPHOSPHATASE [ASYMMETRICAL]"/>
    <property type="match status" value="1"/>
</dbReference>
<comment type="similarity">
    <text evidence="1">Belongs to the Nudix hydrolase family.</text>
</comment>
<dbReference type="HOGENOM" id="CLU_037162_14_4_2"/>
<dbReference type="EMBL" id="CP007174">
    <property type="protein sequence ID" value="AIF82732.1"/>
    <property type="molecule type" value="Genomic_DNA"/>
</dbReference>
<dbReference type="InterPro" id="IPR003565">
    <property type="entry name" value="Tetra_PHTase"/>
</dbReference>
<dbReference type="GO" id="GO:0006754">
    <property type="term" value="P:ATP biosynthetic process"/>
    <property type="evidence" value="ECO:0007669"/>
    <property type="project" value="TreeGrafter"/>
</dbReference>
<dbReference type="PROSITE" id="PS00893">
    <property type="entry name" value="NUDIX_BOX"/>
    <property type="match status" value="1"/>
</dbReference>
<dbReference type="InterPro" id="IPR020476">
    <property type="entry name" value="Nudix_hydrolase"/>
</dbReference>
<dbReference type="Gene3D" id="3.90.79.10">
    <property type="entry name" value="Nucleoside Triphosphate Pyrophosphohydrolase"/>
    <property type="match status" value="1"/>
</dbReference>
<organism evidence="7 8">
    <name type="scientific">Candidatus Nitrososphaera evergladensis SR1</name>
    <dbReference type="NCBI Taxonomy" id="1459636"/>
    <lineage>
        <taxon>Archaea</taxon>
        <taxon>Nitrososphaerota</taxon>
        <taxon>Nitrososphaeria</taxon>
        <taxon>Nitrososphaerales</taxon>
        <taxon>Nitrososphaeraceae</taxon>
        <taxon>Nitrososphaera</taxon>
    </lineage>
</organism>
<dbReference type="STRING" id="1459636.NTE_00652"/>
<dbReference type="Pfam" id="PF00293">
    <property type="entry name" value="NUDIX"/>
    <property type="match status" value="1"/>
</dbReference>
<name>A0A075MPK1_9ARCH</name>
<sequence>MVDERSAGAVVFIMSSNGSGKPEYLLLHYTAGHWDFPKGNIEAGETEKEAAAREIREETGIADVEFVEGFRQIISYRYRKARRLVNKEVVLFLARTKTRDVTISHEHIGFAWKDYDEAMKQLTYKNAKSLLEAAAQFMMKKEKQQAA</sequence>
<evidence type="ECO:0000256" key="1">
    <source>
        <dbReference type="ARBA" id="ARBA00005582"/>
    </source>
</evidence>
<reference evidence="7 8" key="1">
    <citation type="journal article" date="2014" name="PLoS ONE">
        <title>Genome Sequence of Candidatus Nitrososphaera evergladensis from Group I.1b Enriched from Everglades Soil Reveals Novel Genomic Features of the Ammonia-Oxidizing Archaea.</title>
        <authorList>
            <person name="Zhalnina K.V."/>
            <person name="Dias R."/>
            <person name="Leonard M.T."/>
            <person name="Dorr de Quadros P."/>
            <person name="Camargo F.A."/>
            <person name="Drew J.C."/>
            <person name="Farmerie W.G."/>
            <person name="Daroub S.H."/>
            <person name="Triplett E.W."/>
        </authorList>
    </citation>
    <scope>NUCLEOTIDE SEQUENCE [LARGE SCALE GENOMIC DNA]</scope>
    <source>
        <strain evidence="7 8">SR1</strain>
    </source>
</reference>
<gene>
    <name evidence="7" type="ORF">NTE_00652</name>
</gene>
<evidence type="ECO:0000256" key="3">
    <source>
        <dbReference type="ARBA" id="ARBA00022741"/>
    </source>
</evidence>
<evidence type="ECO:0000256" key="5">
    <source>
        <dbReference type="ARBA" id="ARBA00032644"/>
    </source>
</evidence>
<dbReference type="InterPro" id="IPR015797">
    <property type="entry name" value="NUDIX_hydrolase-like_dom_sf"/>
</dbReference>
<dbReference type="PROSITE" id="PS51462">
    <property type="entry name" value="NUDIX"/>
    <property type="match status" value="1"/>
</dbReference>
<dbReference type="PANTHER" id="PTHR21340">
    <property type="entry name" value="DIADENOSINE 5,5-P1,P4-TETRAPHOSPHATE PYROPHOSPHOHYDROLASE MUTT"/>
    <property type="match status" value="1"/>
</dbReference>
<proteinExistence type="inferred from homology"/>